<name>A0ABP8HN41_9BURK</name>
<dbReference type="Proteomes" id="UP001501671">
    <property type="component" value="Unassembled WGS sequence"/>
</dbReference>
<keyword evidence="2" id="KW-1133">Transmembrane helix</keyword>
<comment type="caution">
    <text evidence="3">The sequence shown here is derived from an EMBL/GenBank/DDBJ whole genome shotgun (WGS) entry which is preliminary data.</text>
</comment>
<feature type="transmembrane region" description="Helical" evidence="2">
    <location>
        <begin position="89"/>
        <end position="109"/>
    </location>
</feature>
<accession>A0ABP8HN41</accession>
<keyword evidence="4" id="KW-1185">Reference proteome</keyword>
<keyword evidence="2" id="KW-0812">Transmembrane</keyword>
<organism evidence="3 4">
    <name type="scientific">Pigmentiphaga soli</name>
    <dbReference type="NCBI Taxonomy" id="1007095"/>
    <lineage>
        <taxon>Bacteria</taxon>
        <taxon>Pseudomonadati</taxon>
        <taxon>Pseudomonadota</taxon>
        <taxon>Betaproteobacteria</taxon>
        <taxon>Burkholderiales</taxon>
        <taxon>Alcaligenaceae</taxon>
        <taxon>Pigmentiphaga</taxon>
    </lineage>
</organism>
<sequence length="111" mass="11951">MALPLAEIVTLANMLVDVSGRLYETYRKRKRQPLPDLQAGADTQLAALHEHVQQLEAAQEKQAELAMQLSEQLQELSVALARQARIARAAIWLAGLALAAGATALAAAWPA</sequence>
<protein>
    <submittedName>
        <fullName evidence="3">Uncharacterized protein</fullName>
    </submittedName>
</protein>
<evidence type="ECO:0000313" key="3">
    <source>
        <dbReference type="EMBL" id="GAA4341672.1"/>
    </source>
</evidence>
<keyword evidence="1" id="KW-0175">Coiled coil</keyword>
<feature type="coiled-coil region" evidence="1">
    <location>
        <begin position="48"/>
        <end position="75"/>
    </location>
</feature>
<reference evidence="4" key="1">
    <citation type="journal article" date="2019" name="Int. J. Syst. Evol. Microbiol.">
        <title>The Global Catalogue of Microorganisms (GCM) 10K type strain sequencing project: providing services to taxonomists for standard genome sequencing and annotation.</title>
        <authorList>
            <consortium name="The Broad Institute Genomics Platform"/>
            <consortium name="The Broad Institute Genome Sequencing Center for Infectious Disease"/>
            <person name="Wu L."/>
            <person name="Ma J."/>
        </authorList>
    </citation>
    <scope>NUCLEOTIDE SEQUENCE [LARGE SCALE GENOMIC DNA]</scope>
    <source>
        <strain evidence="4">JCM 17666</strain>
    </source>
</reference>
<evidence type="ECO:0000313" key="4">
    <source>
        <dbReference type="Proteomes" id="UP001501671"/>
    </source>
</evidence>
<proteinExistence type="predicted"/>
<dbReference type="EMBL" id="BAABFO010000030">
    <property type="protein sequence ID" value="GAA4341672.1"/>
    <property type="molecule type" value="Genomic_DNA"/>
</dbReference>
<evidence type="ECO:0000256" key="1">
    <source>
        <dbReference type="SAM" id="Coils"/>
    </source>
</evidence>
<keyword evidence="2" id="KW-0472">Membrane</keyword>
<gene>
    <name evidence="3" type="ORF">GCM10023144_42730</name>
</gene>
<evidence type="ECO:0000256" key="2">
    <source>
        <dbReference type="SAM" id="Phobius"/>
    </source>
</evidence>
<dbReference type="RefSeq" id="WP_345251945.1">
    <property type="nucleotide sequence ID" value="NZ_BAABFO010000030.1"/>
</dbReference>